<dbReference type="InterPro" id="IPR019775">
    <property type="entry name" value="WD40_repeat_CS"/>
</dbReference>
<feature type="region of interest" description="Disordered" evidence="9">
    <location>
        <begin position="353"/>
        <end position="429"/>
    </location>
</feature>
<dbReference type="InterPro" id="IPR001680">
    <property type="entry name" value="WD40_rpt"/>
</dbReference>
<dbReference type="PANTHER" id="PTHR16288">
    <property type="entry name" value="WD40 REPEAT PROTEIN 4"/>
    <property type="match status" value="1"/>
</dbReference>
<dbReference type="Gene3D" id="2.130.10.10">
    <property type="entry name" value="YVTN repeat-like/Quinoprotein amine dehydrogenase"/>
    <property type="match status" value="1"/>
</dbReference>
<feature type="compositionally biased region" description="Basic and acidic residues" evidence="9">
    <location>
        <begin position="394"/>
        <end position="419"/>
    </location>
</feature>
<dbReference type="PROSITE" id="PS50294">
    <property type="entry name" value="WD_REPEATS_REGION"/>
    <property type="match status" value="1"/>
</dbReference>
<protein>
    <submittedName>
        <fullName evidence="11">WD repeat-containing protein 4 homolog</fullName>
    </submittedName>
</protein>
<comment type="function">
    <text evidence="6">Required for the Mettl1-dependent formation of N(7)-methylguanine at position 46 (m7G46) in tRNA. In the Mettl1-wuho methyltransferase complex, it is required to stabilize and induce conformational changes of the catalytic subunit. Required for binding of nanos mRNA and repression of translation by the mei-P26-bgcn-bam-sxl complex. May cooperate with mei-P26 and nanos to derepress the BMP signaling pathway. May cooperate with mei-P26 to suppress expression of a subset of microRNAs. May cooperate with mei-P26 to regulate bam expression levels in germline cells during gametogenesis. Required to promote mitosis to meiosis transition during gametogenesis. May regulate germline cell division in part by regulating ribosome biogenesis.</text>
</comment>
<dbReference type="GO" id="GO:0005634">
    <property type="term" value="C:nucleus"/>
    <property type="evidence" value="ECO:0007669"/>
    <property type="project" value="UniProtKB-SubCell"/>
</dbReference>
<evidence type="ECO:0000256" key="8">
    <source>
        <dbReference type="PROSITE-ProRule" id="PRU00221"/>
    </source>
</evidence>
<organism evidence="10 11">
    <name type="scientific">Acrobeloides nanus</name>
    <dbReference type="NCBI Taxonomy" id="290746"/>
    <lineage>
        <taxon>Eukaryota</taxon>
        <taxon>Metazoa</taxon>
        <taxon>Ecdysozoa</taxon>
        <taxon>Nematoda</taxon>
        <taxon>Chromadorea</taxon>
        <taxon>Rhabditida</taxon>
        <taxon>Tylenchina</taxon>
        <taxon>Cephalobomorpha</taxon>
        <taxon>Cephaloboidea</taxon>
        <taxon>Cephalobidae</taxon>
        <taxon>Acrobeloides</taxon>
    </lineage>
</organism>
<comment type="subunit">
    <text evidence="7">Forms a heterodimer with the catalytic subunit Mettl1. Interacts with mei-P26 and weakly interacts with bgcn; required for the function or formation of the mei-P26-bgcn-bam-sxl complex. Interacts with nanos; may be involved in mei-P26-dependent derepression of the BMP signaling pathway. Interacts with Myc; the interaction may be mediated by mei-P26 and may be involved in the regulation of ribosome biogenesis.</text>
</comment>
<keyword evidence="3" id="KW-0819">tRNA processing</keyword>
<comment type="subcellular location">
    <subcellularLocation>
        <location evidence="1">Nucleus</location>
    </subcellularLocation>
</comment>
<dbReference type="WBParaSite" id="ACRNAN_scaffold1023.g28065.t3">
    <property type="protein sequence ID" value="ACRNAN_scaffold1023.g28065.t3"/>
    <property type="gene ID" value="ACRNAN_scaffold1023.g28065"/>
</dbReference>
<evidence type="ECO:0000256" key="4">
    <source>
        <dbReference type="ARBA" id="ARBA00022737"/>
    </source>
</evidence>
<evidence type="ECO:0000313" key="10">
    <source>
        <dbReference type="Proteomes" id="UP000887540"/>
    </source>
</evidence>
<evidence type="ECO:0000256" key="5">
    <source>
        <dbReference type="ARBA" id="ARBA00023242"/>
    </source>
</evidence>
<dbReference type="PROSITE" id="PS00678">
    <property type="entry name" value="WD_REPEATS_1"/>
    <property type="match status" value="1"/>
</dbReference>
<dbReference type="Pfam" id="PF00400">
    <property type="entry name" value="WD40"/>
    <property type="match status" value="2"/>
</dbReference>
<dbReference type="InterPro" id="IPR028884">
    <property type="entry name" value="Trm82"/>
</dbReference>
<dbReference type="GO" id="GO:0043527">
    <property type="term" value="C:tRNA methyltransferase complex"/>
    <property type="evidence" value="ECO:0007669"/>
    <property type="project" value="TreeGrafter"/>
</dbReference>
<evidence type="ECO:0000256" key="9">
    <source>
        <dbReference type="SAM" id="MobiDB-lite"/>
    </source>
</evidence>
<evidence type="ECO:0000256" key="1">
    <source>
        <dbReference type="ARBA" id="ARBA00004123"/>
    </source>
</evidence>
<sequence>MLTIKHIDILTLIEKQVQDADKKNSNGAEKDVKIIDTAFSSTSKWFAVVTTTKKLLIFDTETWTLHSAIRVFPKAATKVIFDSEDKFIFISQRSGDVHRFSMNENDDQNEEKDPLLGHFSMVLDMCLSVDGKALVTADRDEKVRVTELPAGVEIRHFLLGHESYVNSVNIFENYIISSGGDSKIIVWDINKGERVLSSDRVCENPVRKISLLPFKDSVYLIVLPQQSNELYLLSFNTKEMVLSTEKTLSTKRLDDDKPVAEEEYTNFIMDLTVDVPTGTIICVGLNGIFTGQLSSTHLTPIFVSKDDAVGDLNAEWFATELMFQLQSSTDPFSYKELYEKHTLPDNIEKYKKTRDAKLGKHQSESSDTEGAGPHKRMHLDPFHAESTEDMAEEVFQHNKPPEETEDRIRKLEEHGDGHKAGVHARPLPM</sequence>
<keyword evidence="4" id="KW-0677">Repeat</keyword>
<dbReference type="InterPro" id="IPR036322">
    <property type="entry name" value="WD40_repeat_dom_sf"/>
</dbReference>
<dbReference type="InterPro" id="IPR015943">
    <property type="entry name" value="WD40/YVTN_repeat-like_dom_sf"/>
</dbReference>
<dbReference type="PROSITE" id="PS50082">
    <property type="entry name" value="WD_REPEATS_2"/>
    <property type="match status" value="1"/>
</dbReference>
<dbReference type="GO" id="GO:0006400">
    <property type="term" value="P:tRNA modification"/>
    <property type="evidence" value="ECO:0007669"/>
    <property type="project" value="TreeGrafter"/>
</dbReference>
<dbReference type="AlphaFoldDB" id="A0A914CF51"/>
<keyword evidence="5" id="KW-0539">Nucleus</keyword>
<dbReference type="Proteomes" id="UP000887540">
    <property type="component" value="Unplaced"/>
</dbReference>
<feature type="repeat" description="WD" evidence="8">
    <location>
        <begin position="158"/>
        <end position="197"/>
    </location>
</feature>
<name>A0A914CF51_9BILA</name>
<proteinExistence type="predicted"/>
<dbReference type="SUPFAM" id="SSF50978">
    <property type="entry name" value="WD40 repeat-like"/>
    <property type="match status" value="1"/>
</dbReference>
<evidence type="ECO:0000256" key="6">
    <source>
        <dbReference type="ARBA" id="ARBA00093337"/>
    </source>
</evidence>
<dbReference type="GO" id="GO:0036265">
    <property type="term" value="P:RNA (guanine-N7)-methylation"/>
    <property type="evidence" value="ECO:0007669"/>
    <property type="project" value="InterPro"/>
</dbReference>
<accession>A0A914CF51</accession>
<evidence type="ECO:0000313" key="11">
    <source>
        <dbReference type="WBParaSite" id="ACRNAN_scaffold1023.g28065.t3"/>
    </source>
</evidence>
<keyword evidence="10" id="KW-1185">Reference proteome</keyword>
<reference evidence="11" key="1">
    <citation type="submission" date="2022-11" db="UniProtKB">
        <authorList>
            <consortium name="WormBaseParasite"/>
        </authorList>
    </citation>
    <scope>IDENTIFICATION</scope>
</reference>
<dbReference type="GO" id="GO:0005829">
    <property type="term" value="C:cytosol"/>
    <property type="evidence" value="ECO:0007669"/>
    <property type="project" value="TreeGrafter"/>
</dbReference>
<keyword evidence="2 8" id="KW-0853">WD repeat</keyword>
<evidence type="ECO:0000256" key="2">
    <source>
        <dbReference type="ARBA" id="ARBA00022574"/>
    </source>
</evidence>
<dbReference type="PANTHER" id="PTHR16288:SF0">
    <property type="entry name" value="TRNA (GUANINE-N(7)-)-METHYLTRANSFERASE NON-CATALYTIC SUBUNIT WDR4"/>
    <property type="match status" value="1"/>
</dbReference>
<evidence type="ECO:0000256" key="3">
    <source>
        <dbReference type="ARBA" id="ARBA00022694"/>
    </source>
</evidence>
<feature type="compositionally biased region" description="Basic and acidic residues" evidence="9">
    <location>
        <begin position="353"/>
        <end position="364"/>
    </location>
</feature>
<dbReference type="SMART" id="SM00320">
    <property type="entry name" value="WD40"/>
    <property type="match status" value="3"/>
</dbReference>
<evidence type="ECO:0000256" key="7">
    <source>
        <dbReference type="ARBA" id="ARBA00093542"/>
    </source>
</evidence>